<evidence type="ECO:0000313" key="1">
    <source>
        <dbReference type="EMBL" id="MBM6661396.1"/>
    </source>
</evidence>
<dbReference type="RefSeq" id="WP_205108934.1">
    <property type="nucleotide sequence ID" value="NZ_JACJJL010000008.1"/>
</dbReference>
<protein>
    <submittedName>
        <fullName evidence="1">Uncharacterized protein</fullName>
    </submittedName>
</protein>
<organism evidence="1 2">
    <name type="scientific">Marseilla massiliensis</name>
    <dbReference type="NCBI Taxonomy" id="1841864"/>
    <lineage>
        <taxon>Bacteria</taxon>
        <taxon>Pseudomonadati</taxon>
        <taxon>Bacteroidota</taxon>
        <taxon>Bacteroidia</taxon>
        <taxon>Bacteroidales</taxon>
        <taxon>Prevotellaceae</taxon>
        <taxon>Marseilla</taxon>
    </lineage>
</organism>
<dbReference type="AlphaFoldDB" id="A0A938WKB8"/>
<proteinExistence type="predicted"/>
<name>A0A938WKB8_9BACT</name>
<dbReference type="Proteomes" id="UP000764045">
    <property type="component" value="Unassembled WGS sequence"/>
</dbReference>
<evidence type="ECO:0000313" key="2">
    <source>
        <dbReference type="Proteomes" id="UP000764045"/>
    </source>
</evidence>
<dbReference type="EMBL" id="JACJJL010000008">
    <property type="protein sequence ID" value="MBM6661396.1"/>
    <property type="molecule type" value="Genomic_DNA"/>
</dbReference>
<comment type="caution">
    <text evidence="1">The sequence shown here is derived from an EMBL/GenBank/DDBJ whole genome shotgun (WGS) entry which is preliminary data.</text>
</comment>
<accession>A0A938WKB8</accession>
<sequence>MEHDYYDNLACRALAFRLKASGVDLCRRRGLLFRQTAVNEWTLLYDCDSAGVDTSSDKVEAELCITDPAFVLFTDWAALRPENAYTLELPASRDTVEAAEAIRESADRRRIGSGFCSVSILMTEKILAAAQKEKHKTCTLRFHAPQCKWEYLLVPRDGGSPDPRQCRMEEQGGTLAFTPFKTFKAYGLEVLRTVSQEAVPMKEHYAYRLKVFSSATGSGRRQVLLKYVPPPEPGKFLDAEPGLLRQVCYL</sequence>
<reference evidence="1 2" key="1">
    <citation type="journal article" date="2021" name="Sci. Rep.">
        <title>The distribution of antibiotic resistance genes in chicken gut microbiota commensals.</title>
        <authorList>
            <person name="Juricova H."/>
            <person name="Matiasovicova J."/>
            <person name="Kubasova T."/>
            <person name="Cejkova D."/>
            <person name="Rychlik I."/>
        </authorList>
    </citation>
    <scope>NUCLEOTIDE SEQUENCE [LARGE SCALE GENOMIC DNA]</scope>
    <source>
        <strain evidence="1 2">An819</strain>
    </source>
</reference>
<keyword evidence="2" id="KW-1185">Reference proteome</keyword>
<gene>
    <name evidence="1" type="ORF">H6B30_06460</name>
</gene>